<accession>A0A5N8W979</accession>
<evidence type="ECO:0000259" key="1">
    <source>
        <dbReference type="PROSITE" id="PS51677"/>
    </source>
</evidence>
<feature type="domain" description="NodB homology" evidence="1">
    <location>
        <begin position="2"/>
        <end position="188"/>
    </location>
</feature>
<dbReference type="CDD" id="cd10917">
    <property type="entry name" value="CE4_NodB_like_6s_7s"/>
    <property type="match status" value="1"/>
</dbReference>
<organism evidence="2 3">
    <name type="scientific">Streptomyces phyllanthi</name>
    <dbReference type="NCBI Taxonomy" id="1803180"/>
    <lineage>
        <taxon>Bacteria</taxon>
        <taxon>Bacillati</taxon>
        <taxon>Actinomycetota</taxon>
        <taxon>Actinomycetes</taxon>
        <taxon>Kitasatosporales</taxon>
        <taxon>Streptomycetaceae</taxon>
        <taxon>Streptomyces</taxon>
    </lineage>
</organism>
<name>A0A5N8W979_9ACTN</name>
<dbReference type="InterPro" id="IPR011330">
    <property type="entry name" value="Glyco_hydro/deAcase_b/a-brl"/>
</dbReference>
<dbReference type="RefSeq" id="WP_152788622.1">
    <property type="nucleotide sequence ID" value="NZ_BAABEQ010000001.1"/>
</dbReference>
<dbReference type="AlphaFoldDB" id="A0A5N8W979"/>
<dbReference type="InterPro" id="IPR002509">
    <property type="entry name" value="NODB_dom"/>
</dbReference>
<comment type="caution">
    <text evidence="2">The sequence shown here is derived from an EMBL/GenBank/DDBJ whole genome shotgun (WGS) entry which is preliminary data.</text>
</comment>
<dbReference type="Gene3D" id="3.20.20.370">
    <property type="entry name" value="Glycoside hydrolase/deacetylase"/>
    <property type="match status" value="1"/>
</dbReference>
<dbReference type="Proteomes" id="UP000326979">
    <property type="component" value="Unassembled WGS sequence"/>
</dbReference>
<dbReference type="GO" id="GO:0005975">
    <property type="term" value="P:carbohydrate metabolic process"/>
    <property type="evidence" value="ECO:0007669"/>
    <property type="project" value="InterPro"/>
</dbReference>
<evidence type="ECO:0000313" key="3">
    <source>
        <dbReference type="Proteomes" id="UP000326979"/>
    </source>
</evidence>
<dbReference type="GO" id="GO:0016810">
    <property type="term" value="F:hydrolase activity, acting on carbon-nitrogen (but not peptide) bonds"/>
    <property type="evidence" value="ECO:0007669"/>
    <property type="project" value="InterPro"/>
</dbReference>
<dbReference type="PANTHER" id="PTHR10587">
    <property type="entry name" value="GLYCOSYL TRANSFERASE-RELATED"/>
    <property type="match status" value="1"/>
</dbReference>
<gene>
    <name evidence="2" type="ORF">FNH04_28300</name>
</gene>
<dbReference type="InterPro" id="IPR050248">
    <property type="entry name" value="Polysacc_deacetylase_ArnD"/>
</dbReference>
<evidence type="ECO:0000313" key="2">
    <source>
        <dbReference type="EMBL" id="MPY43662.1"/>
    </source>
</evidence>
<dbReference type="EMBL" id="VJZE01000246">
    <property type="protein sequence ID" value="MPY43662.1"/>
    <property type="molecule type" value="Genomic_DNA"/>
</dbReference>
<dbReference type="PROSITE" id="PS51677">
    <property type="entry name" value="NODB"/>
    <property type="match status" value="1"/>
</dbReference>
<keyword evidence="3" id="KW-1185">Reference proteome</keyword>
<dbReference type="Pfam" id="PF01522">
    <property type="entry name" value="Polysacc_deac_1"/>
    <property type="match status" value="1"/>
</dbReference>
<dbReference type="OrthoDB" id="3521160at2"/>
<dbReference type="SUPFAM" id="SSF88713">
    <property type="entry name" value="Glycoside hydrolase/deacetylase"/>
    <property type="match status" value="1"/>
</dbReference>
<protein>
    <submittedName>
        <fullName evidence="2">Polysaccharide deacetylase family protein</fullName>
    </submittedName>
</protein>
<proteinExistence type="predicted"/>
<reference evidence="2 3" key="1">
    <citation type="submission" date="2019-07" db="EMBL/GenBank/DDBJ databases">
        <title>New species of Amycolatopsis and Streptomyces.</title>
        <authorList>
            <person name="Duangmal K."/>
            <person name="Teo W.F.A."/>
            <person name="Lipun K."/>
        </authorList>
    </citation>
    <scope>NUCLEOTIDE SEQUENCE [LARGE SCALE GENOMIC DNA]</scope>
    <source>
        <strain evidence="2 3">TISTR 2346</strain>
    </source>
</reference>
<sequence>MPRLTLTFDNGPTPGVTEHVLETLEARGLKATFFVIGEKLASDAGRELAERTRAQGHWLGNHTMTHGEPLGLLSDPSREVEEITYAQAALGGLSHPARYFRPTGHGSVGPHLLSRTAADVLISGGYTMVLWSLFVRDSKMPEGWADRALRRLPEHDWQVLVVHDLPTGAMDQLPRFLDAVDSMGVEIVQDFPAECTPIHGGRPCADLEDLYVTPREAVKVPGVD</sequence>